<feature type="transmembrane region" description="Helical" evidence="14">
    <location>
        <begin position="297"/>
        <end position="317"/>
    </location>
</feature>
<accession>A0A9P8AGT9</accession>
<dbReference type="Pfam" id="PF01066">
    <property type="entry name" value="CDP-OH_P_transf"/>
    <property type="match status" value="1"/>
</dbReference>
<evidence type="ECO:0000256" key="14">
    <source>
        <dbReference type="SAM" id="Phobius"/>
    </source>
</evidence>
<dbReference type="EMBL" id="JAHMUF010000023">
    <property type="protein sequence ID" value="KAG7191785.1"/>
    <property type="molecule type" value="Genomic_DNA"/>
</dbReference>
<evidence type="ECO:0000256" key="13">
    <source>
        <dbReference type="RuleBase" id="RU003750"/>
    </source>
</evidence>
<comment type="caution">
    <text evidence="15">The sequence shown here is derived from an EMBL/GenBank/DDBJ whole genome shotgun (WGS) entry which is preliminary data.</text>
</comment>
<dbReference type="InterPro" id="IPR000462">
    <property type="entry name" value="CDP-OH_P_trans"/>
</dbReference>
<keyword evidence="8" id="KW-0443">Lipid metabolism</keyword>
<keyword evidence="5 14" id="KW-0812">Transmembrane</keyword>
<feature type="transmembrane region" description="Helical" evidence="14">
    <location>
        <begin position="77"/>
        <end position="95"/>
    </location>
</feature>
<comment type="subcellular location">
    <subcellularLocation>
        <location evidence="2">Endomembrane system</location>
        <topology evidence="2">Multi-pass membrane protein</topology>
    </subcellularLocation>
</comment>
<dbReference type="Proteomes" id="UP000790833">
    <property type="component" value="Unassembled WGS sequence"/>
</dbReference>
<gene>
    <name evidence="15" type="ORF">KQ657_002750</name>
</gene>
<dbReference type="OrthoDB" id="196717at2759"/>
<dbReference type="AlphaFoldDB" id="A0A9P8AGT9"/>
<comment type="similarity">
    <text evidence="3 13">Belongs to the CDP-alcohol phosphatidyltransferase class-I family.</text>
</comment>
<evidence type="ECO:0000256" key="1">
    <source>
        <dbReference type="ARBA" id="ARBA00001946"/>
    </source>
</evidence>
<evidence type="ECO:0000256" key="5">
    <source>
        <dbReference type="ARBA" id="ARBA00022692"/>
    </source>
</evidence>
<dbReference type="PIRSF" id="PIRSF015665">
    <property type="entry name" value="CHOPT"/>
    <property type="match status" value="1"/>
</dbReference>
<evidence type="ECO:0000256" key="7">
    <source>
        <dbReference type="ARBA" id="ARBA00023136"/>
    </source>
</evidence>
<dbReference type="GeneID" id="66116124"/>
<proteinExistence type="inferred from homology"/>
<dbReference type="PANTHER" id="PTHR10414">
    <property type="entry name" value="ETHANOLAMINEPHOSPHOTRANSFERASE"/>
    <property type="match status" value="1"/>
</dbReference>
<name>A0A9P8AGT9_9ASCO</name>
<evidence type="ECO:0000256" key="11">
    <source>
        <dbReference type="ARBA" id="ARBA00038987"/>
    </source>
</evidence>
<evidence type="ECO:0000256" key="12">
    <source>
        <dbReference type="ARBA" id="ARBA00051857"/>
    </source>
</evidence>
<evidence type="ECO:0000256" key="6">
    <source>
        <dbReference type="ARBA" id="ARBA00022989"/>
    </source>
</evidence>
<feature type="transmembrane region" description="Helical" evidence="14">
    <location>
        <begin position="324"/>
        <end position="344"/>
    </location>
</feature>
<dbReference type="GO" id="GO:0012505">
    <property type="term" value="C:endomembrane system"/>
    <property type="evidence" value="ECO:0007669"/>
    <property type="project" value="UniProtKB-SubCell"/>
</dbReference>
<dbReference type="PANTHER" id="PTHR10414:SF37">
    <property type="entry name" value="BB IN A BOXCAR, ISOFORM C"/>
    <property type="match status" value="1"/>
</dbReference>
<keyword evidence="7 14" id="KW-0472">Membrane</keyword>
<keyword evidence="4 13" id="KW-0808">Transferase</keyword>
<evidence type="ECO:0000313" key="16">
    <source>
        <dbReference type="Proteomes" id="UP000790833"/>
    </source>
</evidence>
<dbReference type="EC" id="2.7.8.2" evidence="11"/>
<dbReference type="PROSITE" id="PS00379">
    <property type="entry name" value="CDP_ALCOHOL_P_TRANSF"/>
    <property type="match status" value="1"/>
</dbReference>
<dbReference type="Gene3D" id="1.20.120.1760">
    <property type="match status" value="1"/>
</dbReference>
<feature type="transmembrane region" description="Helical" evidence="14">
    <location>
        <begin position="356"/>
        <end position="377"/>
    </location>
</feature>
<feature type="transmembrane region" description="Helical" evidence="14">
    <location>
        <begin position="223"/>
        <end position="244"/>
    </location>
</feature>
<reference evidence="15" key="1">
    <citation type="submission" date="2021-03" db="EMBL/GenBank/DDBJ databases">
        <authorList>
            <person name="Palmer J.M."/>
        </authorList>
    </citation>
    <scope>NUCLEOTIDE SEQUENCE</scope>
    <source>
        <strain evidence="15">ARV_011</strain>
    </source>
</reference>
<dbReference type="InterPro" id="IPR048254">
    <property type="entry name" value="CDP_ALCOHOL_P_TRANSF_CS"/>
</dbReference>
<feature type="transmembrane region" description="Helical" evidence="14">
    <location>
        <begin position="50"/>
        <end position="70"/>
    </location>
</feature>
<dbReference type="GO" id="GO:0016020">
    <property type="term" value="C:membrane"/>
    <property type="evidence" value="ECO:0007669"/>
    <property type="project" value="InterPro"/>
</dbReference>
<dbReference type="GO" id="GO:0004142">
    <property type="term" value="F:diacylglycerol cholinephosphotransferase activity"/>
    <property type="evidence" value="ECO:0007669"/>
    <property type="project" value="UniProtKB-EC"/>
</dbReference>
<dbReference type="RefSeq" id="XP_043047337.1">
    <property type="nucleotide sequence ID" value="XM_043193500.1"/>
</dbReference>
<comment type="pathway">
    <text evidence="10">Phospholipid metabolism; phosphatidylcholine biosynthesis; phosphatidylcholine from phosphocholine: step 2/2.</text>
</comment>
<feature type="transmembrane region" description="Helical" evidence="14">
    <location>
        <begin position="169"/>
        <end position="193"/>
    </location>
</feature>
<feature type="transmembrane region" description="Helical" evidence="14">
    <location>
        <begin position="265"/>
        <end position="285"/>
    </location>
</feature>
<protein>
    <recommendedName>
        <fullName evidence="11">diacylglycerol cholinephosphotransferase</fullName>
        <ecNumber evidence="11">2.7.8.2</ecNumber>
    </recommendedName>
</protein>
<evidence type="ECO:0000313" key="15">
    <source>
        <dbReference type="EMBL" id="KAG7191785.1"/>
    </source>
</evidence>
<evidence type="ECO:0000256" key="4">
    <source>
        <dbReference type="ARBA" id="ARBA00022679"/>
    </source>
</evidence>
<evidence type="ECO:0000256" key="10">
    <source>
        <dbReference type="ARBA" id="ARBA00037890"/>
    </source>
</evidence>
<keyword evidence="8" id="KW-0594">Phospholipid biosynthesis</keyword>
<keyword evidence="9" id="KW-1208">Phospholipid metabolism</keyword>
<evidence type="ECO:0000256" key="2">
    <source>
        <dbReference type="ARBA" id="ARBA00004127"/>
    </source>
</evidence>
<sequence>MGNFIPEDKLANLKKYKYSSEDHSLISKYILKKWWNTFVLVFPQSMAPNLITLLGLGFILMNLAVVFYYNPTLDKQVPSWCYFFYAFGLFMYQTFDGCDGCHARRTGQSGPLGELFDHSIDAINTTLGSIIFASVLQFGYGKLLLLTQFSTICNFYLSTWEEYHTHTLYLSAFSGPVEGILMICGVFILTGIFGPQMFSYKLFDKDITIAGTTNHITVDLKTAYIVLGLISLYFNIALALKNVNHYYEKKFPKDGLKIKYESEQAVKGLAPFFLYYFSIGALVTYRPEILSANGIPLVLSIGSTMAFCVGRIILAHLTLQGFPYFNTAMLIPSVQLVISQVLIYGFDFNTSTVSFYVTWFGWVLTVMIHMGFVFEIIHEITTYLDIYALTIKHKKPKNQ</sequence>
<dbReference type="InterPro" id="IPR014472">
    <property type="entry name" value="CHOPT"/>
</dbReference>
<evidence type="ECO:0000256" key="8">
    <source>
        <dbReference type="ARBA" id="ARBA00023209"/>
    </source>
</evidence>
<comment type="catalytic activity">
    <reaction evidence="12">
        <text>CDP-N,N-dimethylethanolamine + a 1,2-diacyl-sn-glycerol = a 1,2-diacyl-sn-glycero-3-phospho-N,N-dimethylethanolamine + CMP + H(+)</text>
        <dbReference type="Rhea" id="RHEA:33775"/>
        <dbReference type="ChEBI" id="CHEBI:15378"/>
        <dbReference type="ChEBI" id="CHEBI:17815"/>
        <dbReference type="ChEBI" id="CHEBI:60377"/>
        <dbReference type="ChEBI" id="CHEBI:64572"/>
        <dbReference type="ChEBI" id="CHEBI:65117"/>
    </reaction>
    <physiologicalReaction direction="left-to-right" evidence="12">
        <dbReference type="Rhea" id="RHEA:33776"/>
    </physiologicalReaction>
</comment>
<keyword evidence="8" id="KW-0444">Lipid biosynthesis</keyword>
<evidence type="ECO:0000256" key="9">
    <source>
        <dbReference type="ARBA" id="ARBA00023264"/>
    </source>
</evidence>
<comment type="cofactor">
    <cofactor evidence="1">
        <name>Mg(2+)</name>
        <dbReference type="ChEBI" id="CHEBI:18420"/>
    </cofactor>
</comment>
<dbReference type="FunFam" id="1.20.120.1760:FF:000012">
    <property type="entry name" value="sn-1,2-diacylglycerol cholinephosphotransferase"/>
    <property type="match status" value="1"/>
</dbReference>
<keyword evidence="16" id="KW-1185">Reference proteome</keyword>
<dbReference type="InterPro" id="IPR043130">
    <property type="entry name" value="CDP-OH_PTrfase_TM_dom"/>
</dbReference>
<keyword evidence="6 14" id="KW-1133">Transmembrane helix</keyword>
<organism evidence="15 16">
    <name type="scientific">Scheffersomyces spartinae</name>
    <dbReference type="NCBI Taxonomy" id="45513"/>
    <lineage>
        <taxon>Eukaryota</taxon>
        <taxon>Fungi</taxon>
        <taxon>Dikarya</taxon>
        <taxon>Ascomycota</taxon>
        <taxon>Saccharomycotina</taxon>
        <taxon>Pichiomycetes</taxon>
        <taxon>Debaryomycetaceae</taxon>
        <taxon>Scheffersomyces</taxon>
    </lineage>
</organism>
<evidence type="ECO:0000256" key="3">
    <source>
        <dbReference type="ARBA" id="ARBA00010441"/>
    </source>
</evidence>